<dbReference type="AlphaFoldDB" id="A0A2S8A7H0"/>
<dbReference type="SFLD" id="SFLDS00003">
    <property type="entry name" value="Haloacid_Dehalogenase"/>
    <property type="match status" value="1"/>
</dbReference>
<accession>A0A2S8A7H0</accession>
<reference evidence="1 2" key="1">
    <citation type="submission" date="2018-02" db="EMBL/GenBank/DDBJ databases">
        <title>Genome sequences of Apibacter spp., gut symbionts of Asian honey bees.</title>
        <authorList>
            <person name="Kwong W.K."/>
            <person name="Steele M.I."/>
            <person name="Moran N.A."/>
        </authorList>
    </citation>
    <scope>NUCLEOTIDE SEQUENCE [LARGE SCALE GENOMIC DNA]</scope>
    <source>
        <strain evidence="2">wkB301</strain>
    </source>
</reference>
<dbReference type="GO" id="GO:0016791">
    <property type="term" value="F:phosphatase activity"/>
    <property type="evidence" value="ECO:0007669"/>
    <property type="project" value="TreeGrafter"/>
</dbReference>
<organism evidence="1 2">
    <name type="scientific">Apibacter adventoris</name>
    <dbReference type="NCBI Taxonomy" id="1679466"/>
    <lineage>
        <taxon>Bacteria</taxon>
        <taxon>Pseudomonadati</taxon>
        <taxon>Bacteroidota</taxon>
        <taxon>Flavobacteriia</taxon>
        <taxon>Flavobacteriales</taxon>
        <taxon>Weeksellaceae</taxon>
        <taxon>Apibacter</taxon>
    </lineage>
</organism>
<dbReference type="SFLD" id="SFLDG01140">
    <property type="entry name" value="C2.B:_Phosphomannomutase_and_P"/>
    <property type="match status" value="1"/>
</dbReference>
<dbReference type="NCBIfam" id="TIGR00099">
    <property type="entry name" value="Cof-subfamily"/>
    <property type="match status" value="1"/>
</dbReference>
<dbReference type="Gene3D" id="3.40.50.1000">
    <property type="entry name" value="HAD superfamily/HAD-like"/>
    <property type="match status" value="1"/>
</dbReference>
<dbReference type="Pfam" id="PF08282">
    <property type="entry name" value="Hydrolase_3"/>
    <property type="match status" value="1"/>
</dbReference>
<dbReference type="EMBL" id="PSZM01000046">
    <property type="protein sequence ID" value="PQL90513.1"/>
    <property type="molecule type" value="Genomic_DNA"/>
</dbReference>
<dbReference type="InterPro" id="IPR023214">
    <property type="entry name" value="HAD_sf"/>
</dbReference>
<evidence type="ECO:0000313" key="2">
    <source>
        <dbReference type="Proteomes" id="UP000238042"/>
    </source>
</evidence>
<dbReference type="Proteomes" id="UP000238042">
    <property type="component" value="Unassembled WGS sequence"/>
</dbReference>
<dbReference type="GO" id="GO:0000287">
    <property type="term" value="F:magnesium ion binding"/>
    <property type="evidence" value="ECO:0007669"/>
    <property type="project" value="TreeGrafter"/>
</dbReference>
<evidence type="ECO:0008006" key="3">
    <source>
        <dbReference type="Google" id="ProtNLM"/>
    </source>
</evidence>
<comment type="caution">
    <text evidence="1">The sequence shown here is derived from an EMBL/GenBank/DDBJ whole genome shotgun (WGS) entry which is preliminary data.</text>
</comment>
<dbReference type="InterPro" id="IPR000150">
    <property type="entry name" value="Cof"/>
</dbReference>
<protein>
    <recommendedName>
        <fullName evidence="3">Cof-type HAD-IIB family hydrolase</fullName>
    </recommendedName>
</protein>
<sequence length="277" mass="31896">MPQNKTNMKNYKNVKLIVTDMDGTLLHSDYTLNPLFFDIYNQIKTLGISFAVASGRQYESLFNIFKEIQNDIYFIAENGGNVVYQGKQQFVQEIDPKIIKEVVKIIRLIPNTELILCGVKSAYIEESKPEFEEHIAPYYPLRELVSDFLKPINDQIVKIAIYNPESSEDNIFPHVGYLKDKFQVVISGKHWVDISVKNSNKGYALKKIQNILQVSKEETMVFGDYLNDIEMMSNGYYSFAMDNAHPLLKEKARFLASSNDEDGVLKILKDIIEQKNK</sequence>
<keyword evidence="2" id="KW-1185">Reference proteome</keyword>
<gene>
    <name evidence="1" type="ORF">C4S77_11545</name>
</gene>
<dbReference type="InterPro" id="IPR036412">
    <property type="entry name" value="HAD-like_sf"/>
</dbReference>
<dbReference type="NCBIfam" id="TIGR01484">
    <property type="entry name" value="HAD-SF-IIB"/>
    <property type="match status" value="1"/>
</dbReference>
<dbReference type="PANTHER" id="PTHR10000:SF8">
    <property type="entry name" value="HAD SUPERFAMILY HYDROLASE-LIKE, TYPE 3"/>
    <property type="match status" value="1"/>
</dbReference>
<dbReference type="PANTHER" id="PTHR10000">
    <property type="entry name" value="PHOSPHOSERINE PHOSPHATASE"/>
    <property type="match status" value="1"/>
</dbReference>
<dbReference type="Gene3D" id="3.30.1240.10">
    <property type="match status" value="1"/>
</dbReference>
<dbReference type="GO" id="GO:0005829">
    <property type="term" value="C:cytosol"/>
    <property type="evidence" value="ECO:0007669"/>
    <property type="project" value="TreeGrafter"/>
</dbReference>
<dbReference type="SUPFAM" id="SSF56784">
    <property type="entry name" value="HAD-like"/>
    <property type="match status" value="1"/>
</dbReference>
<dbReference type="OrthoDB" id="9814970at2"/>
<name>A0A2S8A7H0_9FLAO</name>
<dbReference type="CDD" id="cd07518">
    <property type="entry name" value="HAD_YbiV-Like"/>
    <property type="match status" value="1"/>
</dbReference>
<dbReference type="InterPro" id="IPR006379">
    <property type="entry name" value="HAD-SF_hydro_IIB"/>
</dbReference>
<evidence type="ECO:0000313" key="1">
    <source>
        <dbReference type="EMBL" id="PQL90513.1"/>
    </source>
</evidence>
<proteinExistence type="predicted"/>
<dbReference type="SFLD" id="SFLDG01144">
    <property type="entry name" value="C2.B.4:_PGP_Like"/>
    <property type="match status" value="1"/>
</dbReference>